<dbReference type="PRINTS" id="PR01590">
    <property type="entry name" value="HTHFIS"/>
</dbReference>
<dbReference type="GO" id="GO:0006355">
    <property type="term" value="P:regulation of DNA-templated transcription"/>
    <property type="evidence" value="ECO:0007669"/>
    <property type="project" value="InterPro"/>
</dbReference>
<evidence type="ECO:0000256" key="11">
    <source>
        <dbReference type="ARBA" id="ARBA00023159"/>
    </source>
</evidence>
<dbReference type="CDD" id="cd00156">
    <property type="entry name" value="REC"/>
    <property type="match status" value="1"/>
</dbReference>
<dbReference type="GO" id="GO:0005737">
    <property type="term" value="C:cytoplasm"/>
    <property type="evidence" value="ECO:0007669"/>
    <property type="project" value="UniProtKB-SubCell"/>
</dbReference>
<dbReference type="InterPro" id="IPR003593">
    <property type="entry name" value="AAA+_ATPase"/>
</dbReference>
<dbReference type="SUPFAM" id="SSF52172">
    <property type="entry name" value="CheY-like"/>
    <property type="match status" value="1"/>
</dbReference>
<comment type="subcellular location">
    <subcellularLocation>
        <location evidence="1">Cytoplasm</location>
    </subcellularLocation>
</comment>
<dbReference type="Gene3D" id="3.40.50.2300">
    <property type="match status" value="1"/>
</dbReference>
<dbReference type="SMART" id="SM00448">
    <property type="entry name" value="REC"/>
    <property type="match status" value="1"/>
</dbReference>
<evidence type="ECO:0000256" key="4">
    <source>
        <dbReference type="ARBA" id="ARBA00022491"/>
    </source>
</evidence>
<feature type="domain" description="Response regulatory" evidence="18">
    <location>
        <begin position="23"/>
        <end position="137"/>
    </location>
</feature>
<keyword evidence="6" id="KW-0547">Nucleotide-binding</keyword>
<keyword evidence="8" id="KW-0902">Two-component regulatory system</keyword>
<dbReference type="EMBL" id="CP036261">
    <property type="protein sequence ID" value="QDS89772.1"/>
    <property type="molecule type" value="Genomic_DNA"/>
</dbReference>
<dbReference type="PROSITE" id="PS00675">
    <property type="entry name" value="SIGMA54_INTERACT_1"/>
    <property type="match status" value="1"/>
</dbReference>
<dbReference type="InterPro" id="IPR025943">
    <property type="entry name" value="Sigma_54_int_dom_ATP-bd_2"/>
</dbReference>
<evidence type="ECO:0000256" key="10">
    <source>
        <dbReference type="ARBA" id="ARBA00023125"/>
    </source>
</evidence>
<dbReference type="FunFam" id="3.40.50.300:FF:000006">
    <property type="entry name" value="DNA-binding transcriptional regulator NtrC"/>
    <property type="match status" value="1"/>
</dbReference>
<evidence type="ECO:0000259" key="17">
    <source>
        <dbReference type="PROSITE" id="PS50045"/>
    </source>
</evidence>
<dbReference type="PROSITE" id="PS50110">
    <property type="entry name" value="RESPONSE_REGULATORY"/>
    <property type="match status" value="1"/>
</dbReference>
<dbReference type="Gene3D" id="1.10.10.60">
    <property type="entry name" value="Homeodomain-like"/>
    <property type="match status" value="1"/>
</dbReference>
<accession>A0A517M4G6</accession>
<reference evidence="19 20" key="1">
    <citation type="submission" date="2019-02" db="EMBL/GenBank/DDBJ databases">
        <title>Deep-cultivation of Planctomycetes and their phenomic and genomic characterization uncovers novel biology.</title>
        <authorList>
            <person name="Wiegand S."/>
            <person name="Jogler M."/>
            <person name="Boedeker C."/>
            <person name="Pinto D."/>
            <person name="Vollmers J."/>
            <person name="Rivas-Marin E."/>
            <person name="Kohn T."/>
            <person name="Peeters S.H."/>
            <person name="Heuer A."/>
            <person name="Rast P."/>
            <person name="Oberbeckmann S."/>
            <person name="Bunk B."/>
            <person name="Jeske O."/>
            <person name="Meyerdierks A."/>
            <person name="Storesund J.E."/>
            <person name="Kallscheuer N."/>
            <person name="Luecker S."/>
            <person name="Lage O.M."/>
            <person name="Pohl T."/>
            <person name="Merkel B.J."/>
            <person name="Hornburger P."/>
            <person name="Mueller R.-W."/>
            <person name="Bruemmer F."/>
            <person name="Labrenz M."/>
            <person name="Spormann A.M."/>
            <person name="Op den Camp H."/>
            <person name="Overmann J."/>
            <person name="Amann R."/>
            <person name="Jetten M.S.M."/>
            <person name="Mascher T."/>
            <person name="Medema M.H."/>
            <person name="Devos D.P."/>
            <person name="Kaster A.-K."/>
            <person name="Ovreas L."/>
            <person name="Rohde M."/>
            <person name="Galperin M.Y."/>
            <person name="Jogler C."/>
        </authorList>
    </citation>
    <scope>NUCLEOTIDE SEQUENCE [LARGE SCALE GENOMIC DNA]</scope>
    <source>
        <strain evidence="19 20">EC9</strain>
    </source>
</reference>
<dbReference type="InterPro" id="IPR011006">
    <property type="entry name" value="CheY-like_superfamily"/>
</dbReference>
<dbReference type="InterPro" id="IPR025662">
    <property type="entry name" value="Sigma_54_int_dom_ATP-bd_1"/>
</dbReference>
<proteinExistence type="predicted"/>
<dbReference type="SUPFAM" id="SSF52540">
    <property type="entry name" value="P-loop containing nucleoside triphosphate hydrolases"/>
    <property type="match status" value="1"/>
</dbReference>
<evidence type="ECO:0000256" key="1">
    <source>
        <dbReference type="ARBA" id="ARBA00004496"/>
    </source>
</evidence>
<dbReference type="Proteomes" id="UP000319557">
    <property type="component" value="Chromosome"/>
</dbReference>
<dbReference type="Pfam" id="PF02954">
    <property type="entry name" value="HTH_8"/>
    <property type="match status" value="1"/>
</dbReference>
<dbReference type="PROSITE" id="PS00676">
    <property type="entry name" value="SIGMA54_INTERACT_2"/>
    <property type="match status" value="1"/>
</dbReference>
<evidence type="ECO:0000256" key="7">
    <source>
        <dbReference type="ARBA" id="ARBA00022840"/>
    </source>
</evidence>
<feature type="modified residue" description="4-aspartylphosphate" evidence="16">
    <location>
        <position position="72"/>
    </location>
</feature>
<keyword evidence="4" id="KW-0678">Repressor</keyword>
<dbReference type="Gene3D" id="3.40.50.300">
    <property type="entry name" value="P-loop containing nucleotide triphosphate hydrolases"/>
    <property type="match status" value="1"/>
</dbReference>
<dbReference type="GO" id="GO:0005524">
    <property type="term" value="F:ATP binding"/>
    <property type="evidence" value="ECO:0007669"/>
    <property type="project" value="UniProtKB-KW"/>
</dbReference>
<dbReference type="InterPro" id="IPR009057">
    <property type="entry name" value="Homeodomain-like_sf"/>
</dbReference>
<keyword evidence="5 16" id="KW-0597">Phosphoprotein</keyword>
<keyword evidence="20" id="KW-1185">Reference proteome</keyword>
<evidence type="ECO:0000256" key="5">
    <source>
        <dbReference type="ARBA" id="ARBA00022553"/>
    </source>
</evidence>
<evidence type="ECO:0000256" key="2">
    <source>
        <dbReference type="ARBA" id="ARBA00019059"/>
    </source>
</evidence>
<organism evidence="19 20">
    <name type="scientific">Rosistilla ulvae</name>
    <dbReference type="NCBI Taxonomy" id="1930277"/>
    <lineage>
        <taxon>Bacteria</taxon>
        <taxon>Pseudomonadati</taxon>
        <taxon>Planctomycetota</taxon>
        <taxon>Planctomycetia</taxon>
        <taxon>Pirellulales</taxon>
        <taxon>Pirellulaceae</taxon>
        <taxon>Rosistilla</taxon>
    </lineage>
</organism>
<dbReference type="PROSITE" id="PS50045">
    <property type="entry name" value="SIGMA54_INTERACT_4"/>
    <property type="match status" value="1"/>
</dbReference>
<keyword evidence="12" id="KW-0804">Transcription</keyword>
<evidence type="ECO:0000256" key="12">
    <source>
        <dbReference type="ARBA" id="ARBA00023163"/>
    </source>
</evidence>
<dbReference type="GO" id="GO:0000160">
    <property type="term" value="P:phosphorelay signal transduction system"/>
    <property type="evidence" value="ECO:0007669"/>
    <property type="project" value="UniProtKB-KW"/>
</dbReference>
<keyword evidence="13" id="KW-0535">Nitrogen fixation</keyword>
<dbReference type="Gene3D" id="1.10.8.60">
    <property type="match status" value="1"/>
</dbReference>
<evidence type="ECO:0000256" key="3">
    <source>
        <dbReference type="ARBA" id="ARBA00022490"/>
    </source>
</evidence>
<dbReference type="RefSeq" id="WP_145347690.1">
    <property type="nucleotide sequence ID" value="NZ_CP036261.1"/>
</dbReference>
<dbReference type="Pfam" id="PF00158">
    <property type="entry name" value="Sigma54_activat"/>
    <property type="match status" value="1"/>
</dbReference>
<evidence type="ECO:0000256" key="16">
    <source>
        <dbReference type="PROSITE-ProRule" id="PRU00169"/>
    </source>
</evidence>
<dbReference type="Pfam" id="PF00072">
    <property type="entry name" value="Response_reg"/>
    <property type="match status" value="1"/>
</dbReference>
<dbReference type="SUPFAM" id="SSF46689">
    <property type="entry name" value="Homeodomain-like"/>
    <property type="match status" value="1"/>
</dbReference>
<evidence type="ECO:0000256" key="13">
    <source>
        <dbReference type="ARBA" id="ARBA00023231"/>
    </source>
</evidence>
<evidence type="ECO:0000256" key="9">
    <source>
        <dbReference type="ARBA" id="ARBA00023015"/>
    </source>
</evidence>
<gene>
    <name evidence="19" type="primary">glnG_3</name>
    <name evidence="19" type="ORF">EC9_39720</name>
</gene>
<name>A0A517M4G6_9BACT</name>
<protein>
    <recommendedName>
        <fullName evidence="2">DNA-binding transcriptional regulator NtrC</fullName>
    </recommendedName>
    <alternativeName>
        <fullName evidence="14">Nitrogen regulation protein NR(I)</fullName>
    </alternativeName>
    <alternativeName>
        <fullName evidence="15">Nitrogen regulator I</fullName>
    </alternativeName>
</protein>
<dbReference type="OrthoDB" id="7476585at2"/>
<dbReference type="PANTHER" id="PTHR32071:SF95">
    <property type="entry name" value="DNA-BINDING TRANSCRIPTIONAL REGULATOR NTRC"/>
    <property type="match status" value="1"/>
</dbReference>
<dbReference type="GO" id="GO:0043565">
    <property type="term" value="F:sequence-specific DNA binding"/>
    <property type="evidence" value="ECO:0007669"/>
    <property type="project" value="InterPro"/>
</dbReference>
<dbReference type="InterPro" id="IPR027417">
    <property type="entry name" value="P-loop_NTPase"/>
</dbReference>
<evidence type="ECO:0000256" key="6">
    <source>
        <dbReference type="ARBA" id="ARBA00022741"/>
    </source>
</evidence>
<dbReference type="KEGG" id="ruv:EC9_39720"/>
<dbReference type="InterPro" id="IPR058031">
    <property type="entry name" value="AAA_lid_NorR"/>
</dbReference>
<dbReference type="InterPro" id="IPR002078">
    <property type="entry name" value="Sigma_54_int"/>
</dbReference>
<dbReference type="InterPro" id="IPR001789">
    <property type="entry name" value="Sig_transdc_resp-reg_receiver"/>
</dbReference>
<keyword evidence="10" id="KW-0238">DNA-binding</keyword>
<keyword evidence="9" id="KW-0805">Transcription regulation</keyword>
<evidence type="ECO:0000256" key="15">
    <source>
        <dbReference type="ARBA" id="ARBA00031910"/>
    </source>
</evidence>
<dbReference type="AlphaFoldDB" id="A0A517M4G6"/>
<evidence type="ECO:0000259" key="18">
    <source>
        <dbReference type="PROSITE" id="PS50110"/>
    </source>
</evidence>
<keyword evidence="11" id="KW-0010">Activator</keyword>
<evidence type="ECO:0000256" key="14">
    <source>
        <dbReference type="ARBA" id="ARBA00029881"/>
    </source>
</evidence>
<evidence type="ECO:0000256" key="8">
    <source>
        <dbReference type="ARBA" id="ARBA00023012"/>
    </source>
</evidence>
<dbReference type="PANTHER" id="PTHR32071">
    <property type="entry name" value="TRANSCRIPTIONAL REGULATORY PROTEIN"/>
    <property type="match status" value="1"/>
</dbReference>
<evidence type="ECO:0000313" key="19">
    <source>
        <dbReference type="EMBL" id="QDS89772.1"/>
    </source>
</evidence>
<dbReference type="Pfam" id="PF25601">
    <property type="entry name" value="AAA_lid_14"/>
    <property type="match status" value="1"/>
</dbReference>
<dbReference type="InterPro" id="IPR002197">
    <property type="entry name" value="HTH_Fis"/>
</dbReference>
<feature type="domain" description="Sigma-54 factor interaction" evidence="17">
    <location>
        <begin position="160"/>
        <end position="387"/>
    </location>
</feature>
<sequence length="492" mass="53280">MDKETETEIQSDVDTQLSDTPSVVLVVDDEPSICWAFEKMLSQQGHRVLTASSAEEGLLLAAEHSPALVLLDVRLPKEDGITALPKFLKATNNAAVIVMTAFGDLDTAVNAIRNGASDYLIKPFRLADAQRTCRQALRAALDRRSQPATPQPMPSGQQVLVGQSPAMQQAFRQIALVAASDLSVLITGETGTGKELVAAAIHRNSQRADKPYIPIAPVALNPDLIESELFGHAKGAFTGATDDRAGLFEQAQGGTILLDEIGDLPLAAQVKLLRVLEQGEYSRVGDLRVRHANVRIIAATNCDLHHAVQEGTFREDLYYRLTGVRIHLPPLRQRPEDIPLLCQHFLSAMDYPGFDAAVDAELVTELQSRPWSGNVRELKNAIQHAAVVARGRALEATDFPPSTPARGETSTSNATTLNDSVTAWARQTIATAKQPLNDLHAQFLAASEPALLQIAIEHTAGNRAKAAEILGIHRGTLRDRLRAYQMDAPNGD</sequence>
<keyword evidence="7" id="KW-0067">ATP-binding</keyword>
<dbReference type="SMART" id="SM00382">
    <property type="entry name" value="AAA"/>
    <property type="match status" value="1"/>
</dbReference>
<dbReference type="CDD" id="cd00009">
    <property type="entry name" value="AAA"/>
    <property type="match status" value="1"/>
</dbReference>
<evidence type="ECO:0000313" key="20">
    <source>
        <dbReference type="Proteomes" id="UP000319557"/>
    </source>
</evidence>
<keyword evidence="3" id="KW-0963">Cytoplasm</keyword>